<evidence type="ECO:0000259" key="1">
    <source>
        <dbReference type="Pfam" id="PF01966"/>
    </source>
</evidence>
<evidence type="ECO:0000313" key="2">
    <source>
        <dbReference type="EMBL" id="PWB85702.1"/>
    </source>
</evidence>
<proteinExistence type="predicted"/>
<evidence type="ECO:0000313" key="3">
    <source>
        <dbReference type="Proteomes" id="UP000245577"/>
    </source>
</evidence>
<dbReference type="EMBL" id="MZGU01000004">
    <property type="protein sequence ID" value="PWB85702.1"/>
    <property type="molecule type" value="Genomic_DNA"/>
</dbReference>
<organism evidence="2 3">
    <name type="scientific">Methanobrevibacter woesei</name>
    <dbReference type="NCBI Taxonomy" id="190976"/>
    <lineage>
        <taxon>Archaea</taxon>
        <taxon>Methanobacteriati</taxon>
        <taxon>Methanobacteriota</taxon>
        <taxon>Methanomada group</taxon>
        <taxon>Methanobacteria</taxon>
        <taxon>Methanobacteriales</taxon>
        <taxon>Methanobacteriaceae</taxon>
        <taxon>Methanobrevibacter</taxon>
    </lineage>
</organism>
<dbReference type="AlphaFoldDB" id="A0A2U1S6K1"/>
<dbReference type="InterPro" id="IPR003607">
    <property type="entry name" value="HD/PDEase_dom"/>
</dbReference>
<comment type="caution">
    <text evidence="2">The sequence shown here is derived from an EMBL/GenBank/DDBJ whole genome shotgun (WGS) entry which is preliminary data.</text>
</comment>
<gene>
    <name evidence="2" type="ORF">MBBWO_05380</name>
</gene>
<dbReference type="SUPFAM" id="SSF109604">
    <property type="entry name" value="HD-domain/PDEase-like"/>
    <property type="match status" value="1"/>
</dbReference>
<dbReference type="Gene3D" id="1.10.3210.10">
    <property type="entry name" value="Hypothetical protein af1432"/>
    <property type="match status" value="1"/>
</dbReference>
<reference evidence="2 3" key="1">
    <citation type="submission" date="2017-03" db="EMBL/GenBank/DDBJ databases">
        <title>Genome sequence of Methanobrevibacter wosei.</title>
        <authorList>
            <person name="Poehlein A."/>
            <person name="Seedorf H."/>
            <person name="Daniel R."/>
        </authorList>
    </citation>
    <scope>NUCLEOTIDE SEQUENCE [LARGE SCALE GENOMIC DNA]</scope>
    <source>
        <strain evidence="2 3">DSM 11979</strain>
    </source>
</reference>
<dbReference type="RefSeq" id="WP_276848447.1">
    <property type="nucleotide sequence ID" value="NZ_JALEWY010000010.1"/>
</dbReference>
<keyword evidence="3" id="KW-1185">Reference proteome</keyword>
<dbReference type="InterPro" id="IPR006674">
    <property type="entry name" value="HD_domain"/>
</dbReference>
<dbReference type="Proteomes" id="UP000245577">
    <property type="component" value="Unassembled WGS sequence"/>
</dbReference>
<sequence>MINYNAGDIKRITHSIKVHQYAKLIGECENLNDETQFILESSAILHDIGIKNCEIKYNSTSGKLQEKEGPIVASEILTSLNYSKKYIEKINHHISNHHSYNNIDSLSLQILIEADFLVNLEEESSSKEVQNNVYNKIFKTKTGKELMKKIYGI</sequence>
<dbReference type="Pfam" id="PF01966">
    <property type="entry name" value="HD"/>
    <property type="match status" value="1"/>
</dbReference>
<protein>
    <recommendedName>
        <fullName evidence="1">HD domain-containing protein</fullName>
    </recommendedName>
</protein>
<dbReference type="CDD" id="cd00077">
    <property type="entry name" value="HDc"/>
    <property type="match status" value="1"/>
</dbReference>
<feature type="domain" description="HD" evidence="1">
    <location>
        <begin position="11"/>
        <end position="116"/>
    </location>
</feature>
<name>A0A2U1S6K1_9EURY</name>
<accession>A0A2U1S6K1</accession>